<keyword evidence="1" id="KW-0472">Membrane</keyword>
<evidence type="ECO:0000256" key="1">
    <source>
        <dbReference type="SAM" id="Phobius"/>
    </source>
</evidence>
<accession>A0A6M4AX76</accession>
<feature type="transmembrane region" description="Helical" evidence="1">
    <location>
        <begin position="7"/>
        <end position="24"/>
    </location>
</feature>
<feature type="transmembrane region" description="Helical" evidence="1">
    <location>
        <begin position="88"/>
        <end position="108"/>
    </location>
</feature>
<feature type="transmembrane region" description="Helical" evidence="1">
    <location>
        <begin position="114"/>
        <end position="136"/>
    </location>
</feature>
<reference evidence="2 3" key="1">
    <citation type="submission" date="2020-01" db="EMBL/GenBank/DDBJ databases">
        <title>Sphingomonas sp. strain CSW-10.</title>
        <authorList>
            <person name="Chen W.-M."/>
        </authorList>
    </citation>
    <scope>NUCLEOTIDE SEQUENCE [LARGE SCALE GENOMIC DNA]</scope>
    <source>
        <strain evidence="2 3">CSW-10</strain>
    </source>
</reference>
<dbReference type="KEGG" id="slan:GV829_07375"/>
<evidence type="ECO:0008006" key="4">
    <source>
        <dbReference type="Google" id="ProtNLM"/>
    </source>
</evidence>
<dbReference type="AlphaFoldDB" id="A0A6M4AX76"/>
<sequence>MSFREKIHWAAFIGIAGAFGWYFLSYPWGLVNSRAGIGAVAGMLVPVTIIIIAIMSAVAAFLAIRFPREASLKEDERERDIHRRGTHAAYYPLVLGVYGLLVAVFWGWSGALLLNLVLAVVVSAELVRVGAQLWLYRRG</sequence>
<evidence type="ECO:0000313" key="2">
    <source>
        <dbReference type="EMBL" id="QJQ33635.1"/>
    </source>
</evidence>
<keyword evidence="1" id="KW-0812">Transmembrane</keyword>
<name>A0A6M4AX76_9SPHN</name>
<evidence type="ECO:0000313" key="3">
    <source>
        <dbReference type="Proteomes" id="UP000503018"/>
    </source>
</evidence>
<proteinExistence type="predicted"/>
<feature type="transmembrane region" description="Helical" evidence="1">
    <location>
        <begin position="44"/>
        <end position="67"/>
    </location>
</feature>
<dbReference type="Proteomes" id="UP000503018">
    <property type="component" value="Chromosome"/>
</dbReference>
<protein>
    <recommendedName>
        <fullName evidence="4">MFS transporter</fullName>
    </recommendedName>
</protein>
<gene>
    <name evidence="2" type="ORF">GV829_07375</name>
</gene>
<organism evidence="2 3">
    <name type="scientific">Sphingomonas lacunae</name>
    <dbReference type="NCBI Taxonomy" id="2698828"/>
    <lineage>
        <taxon>Bacteria</taxon>
        <taxon>Pseudomonadati</taxon>
        <taxon>Pseudomonadota</taxon>
        <taxon>Alphaproteobacteria</taxon>
        <taxon>Sphingomonadales</taxon>
        <taxon>Sphingomonadaceae</taxon>
        <taxon>Sphingomonas</taxon>
    </lineage>
</organism>
<keyword evidence="1" id="KW-1133">Transmembrane helix</keyword>
<keyword evidence="3" id="KW-1185">Reference proteome</keyword>
<dbReference type="EMBL" id="CP053015">
    <property type="protein sequence ID" value="QJQ33635.1"/>
    <property type="molecule type" value="Genomic_DNA"/>
</dbReference>